<accession>I8REK5</accession>
<dbReference type="PATRIC" id="fig|1149862.3.peg.4756"/>
<dbReference type="OrthoDB" id="9816564at2"/>
<evidence type="ECO:0000313" key="2">
    <source>
        <dbReference type="Proteomes" id="UP000004324"/>
    </source>
</evidence>
<dbReference type="Gene3D" id="3.40.50.2000">
    <property type="entry name" value="Glycogen Phosphorylase B"/>
    <property type="match status" value="1"/>
</dbReference>
<keyword evidence="2" id="KW-1185">Reference proteome</keyword>
<dbReference type="Proteomes" id="UP000004324">
    <property type="component" value="Unassembled WGS sequence"/>
</dbReference>
<gene>
    <name evidence="1" type="ORF">FB4_1714</name>
</gene>
<comment type="caution">
    <text evidence="1">The sequence shown here is derived from an EMBL/GenBank/DDBJ whole genome shotgun (WGS) entry which is preliminary data.</text>
</comment>
<dbReference type="AlphaFoldDB" id="I8REK5"/>
<evidence type="ECO:0000313" key="1">
    <source>
        <dbReference type="EMBL" id="EIW16025.1"/>
    </source>
</evidence>
<proteinExistence type="predicted"/>
<reference evidence="1 2" key="1">
    <citation type="journal article" date="2012" name="J. Bacteriol.">
        <title>Draft Genome Sequences for Two Metal-Reducing Pelosinus fermentans Strains Isolated from a Cr(VI)-Contaminated Site and for Type Strain R7.</title>
        <authorList>
            <person name="Brown S.D."/>
            <person name="Podar M."/>
            <person name="Klingeman D.M."/>
            <person name="Johnson C.M."/>
            <person name="Yang Z.K."/>
            <person name="Utturkar S.M."/>
            <person name="Land M.L."/>
            <person name="Mosher J.J."/>
            <person name="Hurt R.A.Jr."/>
            <person name="Phelps T.J."/>
            <person name="Palumbo A.V."/>
            <person name="Arkin A.P."/>
            <person name="Hazen T.C."/>
            <person name="Elias D.A."/>
        </authorList>
    </citation>
    <scope>NUCLEOTIDE SEQUENCE [LARGE SCALE GENOMIC DNA]</scope>
    <source>
        <strain evidence="1 2">B4</strain>
    </source>
</reference>
<dbReference type="EMBL" id="AKVJ01000076">
    <property type="protein sequence ID" value="EIW16025.1"/>
    <property type="molecule type" value="Genomic_DNA"/>
</dbReference>
<dbReference type="SUPFAM" id="SSF53756">
    <property type="entry name" value="UDP-Glycosyltransferase/glycogen phosphorylase"/>
    <property type="match status" value="1"/>
</dbReference>
<dbReference type="RefSeq" id="WP_007939079.1">
    <property type="nucleotide sequence ID" value="NZ_AKVJ01000076.1"/>
</dbReference>
<name>I8REK5_9FIRM</name>
<organism evidence="1 2">
    <name type="scientific">Pelosinus fermentans B4</name>
    <dbReference type="NCBI Taxonomy" id="1149862"/>
    <lineage>
        <taxon>Bacteria</taxon>
        <taxon>Bacillati</taxon>
        <taxon>Bacillota</taxon>
        <taxon>Negativicutes</taxon>
        <taxon>Selenomonadales</taxon>
        <taxon>Sporomusaceae</taxon>
        <taxon>Pelosinus</taxon>
    </lineage>
</organism>
<protein>
    <recommendedName>
        <fullName evidence="3">Glycosyl transferase group 1</fullName>
    </recommendedName>
</protein>
<evidence type="ECO:0008006" key="3">
    <source>
        <dbReference type="Google" id="ProtNLM"/>
    </source>
</evidence>
<sequence length="388" mass="44994">MRRVFYLTRSYLPDQSGGILMRVAAVNFLRDKGYQVIVVTPGSNNKIVQQDDIWYIPHNMKLPKRLSMKLNALYAQYGIYEDYLDPWVKQAYDYLKGHLSNDDIIFATCGGELGNIKLGSLLKRIINCKFIVNFRDPLNHSLVNNMKTHGNFYVSREENEKKYLSNADMIVTSNQSHLKSLKTKYPELSSKLTNNYFGYMEKANLLPRQANNELKIAYSGTFTATQRPEILAQAIEALKRDNLKLQAYFIGQYQQYPPIFNYTNQNMFIPFMPHAEYVEFMLKNIDVGLISLADDYFGACVPSKLYEYINLGIPIIGALPEGDAMDIINKNQYGIACRYDDNISLQNAIRKMTDRNIYNEFRKNILRDRDIWFMGERIKEVVGWMQAL</sequence>